<dbReference type="AlphaFoldDB" id="A0A4P7N738"/>
<dbReference type="FunFam" id="1.20.5.430:FF:000006">
    <property type="entry name" value="Heat shock factor binding 1 protein"/>
    <property type="match status" value="1"/>
</dbReference>
<dbReference type="Proteomes" id="UP000294847">
    <property type="component" value="Chromosome 2"/>
</dbReference>
<protein>
    <recommendedName>
        <fullName evidence="4">Heat shock factor binding protein 1</fullName>
    </recommendedName>
</protein>
<accession>A0A4P7N738</accession>
<dbReference type="GO" id="GO:0003714">
    <property type="term" value="F:transcription corepressor activity"/>
    <property type="evidence" value="ECO:0007669"/>
    <property type="project" value="InterPro"/>
</dbReference>
<evidence type="ECO:0000256" key="1">
    <source>
        <dbReference type="ARBA" id="ARBA00006349"/>
    </source>
</evidence>
<dbReference type="Gene3D" id="1.20.5.430">
    <property type="match status" value="1"/>
</dbReference>
<comment type="similarity">
    <text evidence="1">Belongs to the HSBP1 family.</text>
</comment>
<reference evidence="2 3" key="1">
    <citation type="journal article" date="2019" name="Mol. Biol. Evol.">
        <title>Blast fungal genomes show frequent chromosomal changes, gene gains and losses, and effector gene turnover.</title>
        <authorList>
            <person name="Gomez Luciano L.B."/>
            <person name="Jason Tsai I."/>
            <person name="Chuma I."/>
            <person name="Tosa Y."/>
            <person name="Chen Y.H."/>
            <person name="Li J.Y."/>
            <person name="Li M.Y."/>
            <person name="Jade Lu M.Y."/>
            <person name="Nakayashiki H."/>
            <person name="Li W.H."/>
        </authorList>
    </citation>
    <scope>NUCLEOTIDE SEQUENCE [LARGE SCALE GENOMIC DNA]</scope>
    <source>
        <strain evidence="2">MZ5-1-6</strain>
    </source>
</reference>
<dbReference type="EMBL" id="CP034205">
    <property type="protein sequence ID" value="QBZ57011.1"/>
    <property type="molecule type" value="Genomic_DNA"/>
</dbReference>
<evidence type="ECO:0000313" key="3">
    <source>
        <dbReference type="Proteomes" id="UP000294847"/>
    </source>
</evidence>
<organism evidence="2 3">
    <name type="scientific">Pyricularia oryzae</name>
    <name type="common">Rice blast fungus</name>
    <name type="synonym">Magnaporthe oryzae</name>
    <dbReference type="NCBI Taxonomy" id="318829"/>
    <lineage>
        <taxon>Eukaryota</taxon>
        <taxon>Fungi</taxon>
        <taxon>Dikarya</taxon>
        <taxon>Ascomycota</taxon>
        <taxon>Pezizomycotina</taxon>
        <taxon>Sordariomycetes</taxon>
        <taxon>Sordariomycetidae</taxon>
        <taxon>Magnaporthales</taxon>
        <taxon>Pyriculariaceae</taxon>
        <taxon>Pyricularia</taxon>
    </lineage>
</organism>
<proteinExistence type="inferred from homology"/>
<dbReference type="InterPro" id="IPR009643">
    <property type="entry name" value="HS1-bd"/>
</dbReference>
<dbReference type="Pfam" id="PF06825">
    <property type="entry name" value="HSBP1"/>
    <property type="match status" value="1"/>
</dbReference>
<evidence type="ECO:0000313" key="2">
    <source>
        <dbReference type="EMBL" id="QBZ57011.1"/>
    </source>
</evidence>
<gene>
    <name evidence="2" type="ORF">PoMZ_01930</name>
</gene>
<name>A0A4P7N738_PYROR</name>
<evidence type="ECO:0008006" key="4">
    <source>
        <dbReference type="Google" id="ProtNLM"/>
    </source>
</evidence>
<sequence>MDNARLLGSYSTLGFGKQKPQRSPHFFVYLISGWWKDGGAMVQLSRSGSALRLIPHSRLIKYLKVLNKDSNTKSVEDPRGELTAQLEELLNTLSNKFAGVSSEIFAKMDEMSRRLDNIEAQLSTQPQDNQGGSK</sequence>